<organism evidence="3 4">
    <name type="scientific">Xylanibacter brevis</name>
    <dbReference type="NCBI Taxonomy" id="83231"/>
    <lineage>
        <taxon>Bacteria</taxon>
        <taxon>Pseudomonadati</taxon>
        <taxon>Bacteroidota</taxon>
        <taxon>Bacteroidia</taxon>
        <taxon>Bacteroidales</taxon>
        <taxon>Prevotellaceae</taxon>
        <taxon>Xylanibacter</taxon>
    </lineage>
</organism>
<feature type="domain" description="YhcG N-terminal" evidence="2">
    <location>
        <begin position="22"/>
        <end position="154"/>
    </location>
</feature>
<comment type="caution">
    <text evidence="3">The sequence shown here is derived from an EMBL/GenBank/DDBJ whole genome shotgun (WGS) entry which is preliminary data.</text>
</comment>
<evidence type="ECO:0000313" key="4">
    <source>
        <dbReference type="Proteomes" id="UP001200470"/>
    </source>
</evidence>
<name>A0ABS9CES6_9BACT</name>
<dbReference type="PANTHER" id="PTHR30547">
    <property type="entry name" value="UNCHARACTERIZED PROTEIN YHCG-RELATED"/>
    <property type="match status" value="1"/>
</dbReference>
<protein>
    <submittedName>
        <fullName evidence="3">DUF1016 family protein</fullName>
    </submittedName>
</protein>
<sequence length="354" mass="40644">MTNEVIHINENEYKEILLQTVAVIETARSNIARHVAATASNTYWEIGKILYDRKLESKHGSGVVKRLSVDLKERYPKMGMSPRQLWNMKSFYSRYKDSDTKLLRSVALLPWSQNLLILSKDLSDEDSLYYAHESISKGWNRDVLLNAIKLKMHETHPHPVVLSDNNFATTLPLHQAQYANEVFSSTLNLGFLGVTEPILELELEQRLVDKIKLFLLELGKGFTFIGNQHVLEYNGKESRVDMLFFHRGLRCLVAIDLKIGKFVPEYAGKMNYYLSILDRTERQEGENPSIGIILCAEKDHVDVELALEGMTKPIGVADYQLIIPKEELEKTITAEIQSFQEERVSTKQQKEDEE</sequence>
<dbReference type="PANTHER" id="PTHR30547:SF0">
    <property type="entry name" value="BLR8175 PROTEIN"/>
    <property type="match status" value="1"/>
</dbReference>
<dbReference type="InterPro" id="IPR011856">
    <property type="entry name" value="tRNA_endonuc-like_dom_sf"/>
</dbReference>
<accession>A0ABS9CES6</accession>
<evidence type="ECO:0000259" key="1">
    <source>
        <dbReference type="Pfam" id="PF06250"/>
    </source>
</evidence>
<gene>
    <name evidence="3" type="ORF">I6E12_01245</name>
</gene>
<dbReference type="Proteomes" id="UP001200470">
    <property type="component" value="Unassembled WGS sequence"/>
</dbReference>
<dbReference type="Pfam" id="PF17761">
    <property type="entry name" value="DUF1016_N"/>
    <property type="match status" value="1"/>
</dbReference>
<dbReference type="RefSeq" id="WP_301637326.1">
    <property type="nucleotide sequence ID" value="NZ_JADYTN010000002.1"/>
</dbReference>
<evidence type="ECO:0000313" key="3">
    <source>
        <dbReference type="EMBL" id="MCF2562744.1"/>
    </source>
</evidence>
<proteinExistence type="predicted"/>
<evidence type="ECO:0000259" key="2">
    <source>
        <dbReference type="Pfam" id="PF17761"/>
    </source>
</evidence>
<dbReference type="InterPro" id="IPR009362">
    <property type="entry name" value="YhcG_C"/>
</dbReference>
<dbReference type="Gene3D" id="3.40.1350.10">
    <property type="match status" value="1"/>
</dbReference>
<dbReference type="EMBL" id="JADYTN010000002">
    <property type="protein sequence ID" value="MCF2562744.1"/>
    <property type="molecule type" value="Genomic_DNA"/>
</dbReference>
<keyword evidence="4" id="KW-1185">Reference proteome</keyword>
<dbReference type="Pfam" id="PF06250">
    <property type="entry name" value="YhcG_C"/>
    <property type="match status" value="1"/>
</dbReference>
<feature type="domain" description="YhcG PDDEXK nuclease" evidence="1">
    <location>
        <begin position="181"/>
        <end position="328"/>
    </location>
</feature>
<reference evidence="3 4" key="1">
    <citation type="submission" date="2020-12" db="EMBL/GenBank/DDBJ databases">
        <title>Whole genome sequences of gut porcine anaerobes.</title>
        <authorList>
            <person name="Kubasova T."/>
            <person name="Jahodarova E."/>
            <person name="Rychlik I."/>
        </authorList>
    </citation>
    <scope>NUCLEOTIDE SEQUENCE [LARGE SCALE GENOMIC DNA]</scope>
    <source>
        <strain evidence="3 4">An925</strain>
    </source>
</reference>
<dbReference type="InterPro" id="IPR041527">
    <property type="entry name" value="YhcG_N"/>
</dbReference>
<dbReference type="InterPro" id="IPR053148">
    <property type="entry name" value="PD-DEXK-like_domain"/>
</dbReference>